<name>A0A951QS69_9CYAN</name>
<feature type="region of interest" description="Disordered" evidence="1">
    <location>
        <begin position="37"/>
        <end position="70"/>
    </location>
</feature>
<comment type="caution">
    <text evidence="2">The sequence shown here is derived from an EMBL/GenBank/DDBJ whole genome shotgun (WGS) entry which is preliminary data.</text>
</comment>
<evidence type="ECO:0000313" key="2">
    <source>
        <dbReference type="EMBL" id="MBW4671106.1"/>
    </source>
</evidence>
<sequence>MRIPEVKIQRQTQPEEAERQSVPTNCVVNPYGSHLPLMGTVHRLPPGPDSATRANGSENQHTGRSLRTRS</sequence>
<reference evidence="2" key="1">
    <citation type="submission" date="2021-05" db="EMBL/GenBank/DDBJ databases">
        <authorList>
            <person name="Pietrasiak N."/>
            <person name="Ward R."/>
            <person name="Stajich J.E."/>
            <person name="Kurbessoian T."/>
        </authorList>
    </citation>
    <scope>NUCLEOTIDE SEQUENCE</scope>
    <source>
        <strain evidence="2">GSE-NOS-MK-12-04C</strain>
    </source>
</reference>
<dbReference type="AlphaFoldDB" id="A0A951QS69"/>
<reference evidence="2" key="2">
    <citation type="journal article" date="2022" name="Microbiol. Resour. Announc.">
        <title>Metagenome Sequencing to Explore Phylogenomics of Terrestrial Cyanobacteria.</title>
        <authorList>
            <person name="Ward R.D."/>
            <person name="Stajich J.E."/>
            <person name="Johansen J.R."/>
            <person name="Huntemann M."/>
            <person name="Clum A."/>
            <person name="Foster B."/>
            <person name="Foster B."/>
            <person name="Roux S."/>
            <person name="Palaniappan K."/>
            <person name="Varghese N."/>
            <person name="Mukherjee S."/>
            <person name="Reddy T.B.K."/>
            <person name="Daum C."/>
            <person name="Copeland A."/>
            <person name="Chen I.A."/>
            <person name="Ivanova N.N."/>
            <person name="Kyrpides N.C."/>
            <person name="Shapiro N."/>
            <person name="Eloe-Fadrosh E.A."/>
            <person name="Pietrasiak N."/>
        </authorList>
    </citation>
    <scope>NUCLEOTIDE SEQUENCE</scope>
    <source>
        <strain evidence="2">GSE-NOS-MK-12-04C</strain>
    </source>
</reference>
<dbReference type="Proteomes" id="UP000729701">
    <property type="component" value="Unassembled WGS sequence"/>
</dbReference>
<evidence type="ECO:0000313" key="3">
    <source>
        <dbReference type="Proteomes" id="UP000729701"/>
    </source>
</evidence>
<organism evidence="2 3">
    <name type="scientific">Cyanomargarita calcarea GSE-NOS-MK-12-04C</name>
    <dbReference type="NCBI Taxonomy" id="2839659"/>
    <lineage>
        <taxon>Bacteria</taxon>
        <taxon>Bacillati</taxon>
        <taxon>Cyanobacteriota</taxon>
        <taxon>Cyanophyceae</taxon>
        <taxon>Nostocales</taxon>
        <taxon>Cyanomargaritaceae</taxon>
        <taxon>Cyanomargarita</taxon>
    </lineage>
</organism>
<protein>
    <submittedName>
        <fullName evidence="2">Uncharacterized protein</fullName>
    </submittedName>
</protein>
<accession>A0A951QS69</accession>
<proteinExistence type="predicted"/>
<evidence type="ECO:0000256" key="1">
    <source>
        <dbReference type="SAM" id="MobiDB-lite"/>
    </source>
</evidence>
<dbReference type="EMBL" id="JAHHGZ010000039">
    <property type="protein sequence ID" value="MBW4671106.1"/>
    <property type="molecule type" value="Genomic_DNA"/>
</dbReference>
<gene>
    <name evidence="2" type="ORF">KME60_27705</name>
</gene>
<feature type="compositionally biased region" description="Polar residues" evidence="1">
    <location>
        <begin position="52"/>
        <end position="63"/>
    </location>
</feature>
<feature type="region of interest" description="Disordered" evidence="1">
    <location>
        <begin position="1"/>
        <end position="25"/>
    </location>
</feature>